<dbReference type="AlphaFoldDB" id="A0A7X5J9D2"/>
<evidence type="ECO:0000313" key="2">
    <source>
        <dbReference type="Proteomes" id="UP000586722"/>
    </source>
</evidence>
<proteinExistence type="predicted"/>
<name>A0A7X5J9D2_9HYPH</name>
<dbReference type="EMBL" id="JAABLQ010000001">
    <property type="protein sequence ID" value="NBN78792.1"/>
    <property type="molecule type" value="Genomic_DNA"/>
</dbReference>
<dbReference type="RefSeq" id="WP_161676266.1">
    <property type="nucleotide sequence ID" value="NZ_JAABLP010000003.1"/>
</dbReference>
<evidence type="ECO:0000313" key="1">
    <source>
        <dbReference type="EMBL" id="NBN78792.1"/>
    </source>
</evidence>
<dbReference type="Pfam" id="PF07859">
    <property type="entry name" value="Abhydrolase_3"/>
    <property type="match status" value="1"/>
</dbReference>
<dbReference type="Proteomes" id="UP000586722">
    <property type="component" value="Unassembled WGS sequence"/>
</dbReference>
<dbReference type="Gene3D" id="3.40.50.1820">
    <property type="entry name" value="alpha/beta hydrolase"/>
    <property type="match status" value="1"/>
</dbReference>
<keyword evidence="1" id="KW-0378">Hydrolase</keyword>
<dbReference type="GO" id="GO:0016787">
    <property type="term" value="F:hydrolase activity"/>
    <property type="evidence" value="ECO:0007669"/>
    <property type="project" value="UniProtKB-KW"/>
</dbReference>
<gene>
    <name evidence="1" type="ORF">GWI72_10985</name>
</gene>
<reference evidence="2" key="1">
    <citation type="submission" date="2020-01" db="EMBL/GenBank/DDBJ databases">
        <authorList>
            <person name="Fang Y."/>
            <person name="Sun R."/>
            <person name="Nie L."/>
            <person name="He J."/>
            <person name="Hao L."/>
            <person name="Wang L."/>
            <person name="Su S."/>
            <person name="Lv E."/>
            <person name="Zhang Z."/>
            <person name="Xie R."/>
            <person name="Liu H."/>
        </authorList>
    </citation>
    <scope>NUCLEOTIDE SEQUENCE [LARGE SCALE GENOMIC DNA]</scope>
    <source>
        <strain evidence="2">XCT-53</strain>
    </source>
</reference>
<dbReference type="PANTHER" id="PTHR48081:SF8">
    <property type="entry name" value="ALPHA_BETA HYDROLASE FOLD-3 DOMAIN-CONTAINING PROTEIN-RELATED"/>
    <property type="match status" value="1"/>
</dbReference>
<dbReference type="InterPro" id="IPR029058">
    <property type="entry name" value="AB_hydrolase_fold"/>
</dbReference>
<protein>
    <submittedName>
        <fullName evidence="1">Alpha/beta hydrolase fold domain-containing protein</fullName>
    </submittedName>
</protein>
<comment type="caution">
    <text evidence="1">The sequence shown here is derived from an EMBL/GenBank/DDBJ whole genome shotgun (WGS) entry which is preliminary data.</text>
</comment>
<dbReference type="InterPro" id="IPR050300">
    <property type="entry name" value="GDXG_lipolytic_enzyme"/>
</dbReference>
<dbReference type="PANTHER" id="PTHR48081">
    <property type="entry name" value="AB HYDROLASE SUPERFAMILY PROTEIN C4A8.06C"/>
    <property type="match status" value="1"/>
</dbReference>
<keyword evidence="2" id="KW-1185">Reference proteome</keyword>
<dbReference type="SUPFAM" id="SSF53474">
    <property type="entry name" value="alpha/beta-Hydrolases"/>
    <property type="match status" value="1"/>
</dbReference>
<organism evidence="1 2">
    <name type="scientific">Pannonibacter tanglangensis</name>
    <dbReference type="NCBI Taxonomy" id="2750084"/>
    <lineage>
        <taxon>Bacteria</taxon>
        <taxon>Pseudomonadati</taxon>
        <taxon>Pseudomonadota</taxon>
        <taxon>Alphaproteobacteria</taxon>
        <taxon>Hyphomicrobiales</taxon>
        <taxon>Stappiaceae</taxon>
        <taxon>Pannonibacter</taxon>
    </lineage>
</organism>
<accession>A0A7X5J9D2</accession>
<dbReference type="InterPro" id="IPR013094">
    <property type="entry name" value="AB_hydrolase_3"/>
</dbReference>
<sequence>MLTLDPALFSPEAVAEETATFNRELAARLGALPDQWSFPPQVVRDRREQGLGPFPAPERSPRARVQVIDGPHGPVPLRIIAPLQPGDGAFLHIHGGGWTFGGADLQDARLVQMADRTGLTVVSVDYRLAPENPYPCGPDDCEAAALWLTGDGGDALGLRRFAIGGDSAGANLSAATLIRLRDRHGLTPFLAAVFIAGCFDLRLTPSARAWGSEKLVLNTRDLEMFVRHYLSRGHDAALPDVSPLLADLRGLPRAHFVVGTRDPLLDDTLFMAGRWVAAGNAAETRIVPGGCHVFQSFGLSIALESNNLIDNFLRVSMG</sequence>